<protein>
    <submittedName>
        <fullName evidence="1">Uncharacterized protein</fullName>
    </submittedName>
</protein>
<evidence type="ECO:0000313" key="1">
    <source>
        <dbReference type="EMBL" id="GAA0652266.1"/>
    </source>
</evidence>
<accession>A0ABN1HIH9</accession>
<comment type="caution">
    <text evidence="1">The sequence shown here is derived from an EMBL/GenBank/DDBJ whole genome shotgun (WGS) entry which is preliminary data.</text>
</comment>
<reference evidence="1 2" key="1">
    <citation type="journal article" date="2019" name="Int. J. Syst. Evol. Microbiol.">
        <title>The Global Catalogue of Microorganisms (GCM) 10K type strain sequencing project: providing services to taxonomists for standard genome sequencing and annotation.</title>
        <authorList>
            <consortium name="The Broad Institute Genomics Platform"/>
            <consortium name="The Broad Institute Genome Sequencing Center for Infectious Disease"/>
            <person name="Wu L."/>
            <person name="Ma J."/>
        </authorList>
    </citation>
    <scope>NUCLEOTIDE SEQUENCE [LARGE SCALE GENOMIC DNA]</scope>
    <source>
        <strain evidence="1 2">JCM 10367</strain>
    </source>
</reference>
<keyword evidence="2" id="KW-1185">Reference proteome</keyword>
<dbReference type="Proteomes" id="UP001500724">
    <property type="component" value="Unassembled WGS sequence"/>
</dbReference>
<dbReference type="RefSeq" id="WP_344001838.1">
    <property type="nucleotide sequence ID" value="NZ_BAAAGU010000032.1"/>
</dbReference>
<organism evidence="1 2">
    <name type="scientific">Streptomyces thermocarboxydovorans</name>
    <dbReference type="NCBI Taxonomy" id="59298"/>
    <lineage>
        <taxon>Bacteria</taxon>
        <taxon>Bacillati</taxon>
        <taxon>Actinomycetota</taxon>
        <taxon>Actinomycetes</taxon>
        <taxon>Kitasatosporales</taxon>
        <taxon>Streptomycetaceae</taxon>
        <taxon>Streptomyces</taxon>
    </lineage>
</organism>
<name>A0ABN1HIH9_9ACTN</name>
<sequence length="56" mass="6297">MPGPVGWSIRIGVVGGATPGLWGLLRARGENSTRPLREDKWYYVWALFKESEHSVL</sequence>
<evidence type="ECO:0000313" key="2">
    <source>
        <dbReference type="Proteomes" id="UP001500724"/>
    </source>
</evidence>
<proteinExistence type="predicted"/>
<dbReference type="EMBL" id="BAAAGU010000032">
    <property type="protein sequence ID" value="GAA0652266.1"/>
    <property type="molecule type" value="Genomic_DNA"/>
</dbReference>
<gene>
    <name evidence="1" type="ORF">GCM10009535_33300</name>
</gene>